<gene>
    <name evidence="1" type="ORF">HME9302_00949</name>
</gene>
<proteinExistence type="predicted"/>
<evidence type="ECO:0000313" key="2">
    <source>
        <dbReference type="Proteomes" id="UP000253727"/>
    </source>
</evidence>
<keyword evidence="2" id="KW-1185">Reference proteome</keyword>
<accession>A0A369Q4V0</accession>
<dbReference type="EMBL" id="QBKA01000002">
    <property type="protein sequence ID" value="RDC59754.1"/>
    <property type="molecule type" value="Genomic_DNA"/>
</dbReference>
<dbReference type="Proteomes" id="UP000253727">
    <property type="component" value="Unassembled WGS sequence"/>
</dbReference>
<comment type="caution">
    <text evidence="1">The sequence shown here is derived from an EMBL/GenBank/DDBJ whole genome shotgun (WGS) entry which is preliminary data.</text>
</comment>
<organism evidence="1 2">
    <name type="scientific">Alteripontixanthobacter maritimus</name>
    <dbReference type="NCBI Taxonomy" id="2161824"/>
    <lineage>
        <taxon>Bacteria</taxon>
        <taxon>Pseudomonadati</taxon>
        <taxon>Pseudomonadota</taxon>
        <taxon>Alphaproteobacteria</taxon>
        <taxon>Sphingomonadales</taxon>
        <taxon>Erythrobacteraceae</taxon>
        <taxon>Alteripontixanthobacter</taxon>
    </lineage>
</organism>
<reference evidence="1 2" key="1">
    <citation type="submission" date="2018-04" db="EMBL/GenBank/DDBJ databases">
        <title>Altererythrobacter sp. HME9302 genome sequencing and assembly.</title>
        <authorList>
            <person name="Kang H."/>
            <person name="Kim H."/>
            <person name="Joh K."/>
        </authorList>
    </citation>
    <scope>NUCLEOTIDE SEQUENCE [LARGE SCALE GENOMIC DNA]</scope>
    <source>
        <strain evidence="1 2">HME9302</strain>
    </source>
</reference>
<dbReference type="RefSeq" id="WP_115366057.1">
    <property type="nucleotide sequence ID" value="NZ_QBKA01000002.1"/>
</dbReference>
<evidence type="ECO:0000313" key="1">
    <source>
        <dbReference type="EMBL" id="RDC59754.1"/>
    </source>
</evidence>
<protein>
    <submittedName>
        <fullName evidence="1">Uncharacterized protein</fullName>
    </submittedName>
</protein>
<dbReference type="AlphaFoldDB" id="A0A369Q4V0"/>
<sequence length="125" mass="13692">MTDRIEPGTPLPWEYEDNYFYGSVTADTECGNGWIICDMSVRTDLVCNAHEDLAEKHKEAITANAAYIVHTANTHPLLVEALGDVFETLIYIFECSDCAASSKSAKEAADKIETTLSAARGEQVT</sequence>
<name>A0A369Q4V0_9SPHN</name>